<sequence>MSELLLRGGRLWRPGAPLETADLLLRDGVIAAIGPAAAPEAETIALDGMIVLPGLVNAHCHLDKTLWCGPWVPHSSDGALASRIANGEGRRAELGLPSAEYASALLERMITRGTTRVRSHADIDPEVGLGGVEAIAEAAARHAGRVDVETVAFPQGGLVSRPGTAGLMEEALKAGAGVVGGLDPAGVDRDPVRHLDVVFGLAERYGAKVDVHLHDRGSLGAWQFELIIERTKATGLRGRVTISHGYALGELDPDRQRRLADALADAGVHLATCANFSEPVQPLALLRAAGAGVALGSDGVRDLWTPYGDGDMLRQTMQVASRGAFYRDEDIEAALEAATRGGARLVGADDRGIAVGAPADLVVVPGQAAAEAVMSVPPRALVIKAGTVVARDGALV</sequence>
<dbReference type="InterPro" id="IPR052349">
    <property type="entry name" value="Metallo-hydrolase_Enzymes"/>
</dbReference>
<evidence type="ECO:0000259" key="1">
    <source>
        <dbReference type="Pfam" id="PF07969"/>
    </source>
</evidence>
<evidence type="ECO:0000313" key="2">
    <source>
        <dbReference type="EMBL" id="MFC5751411.1"/>
    </source>
</evidence>
<dbReference type="RefSeq" id="WP_378287321.1">
    <property type="nucleotide sequence ID" value="NZ_JBHSON010000069.1"/>
</dbReference>
<dbReference type="NCBIfam" id="NF004636">
    <property type="entry name" value="PRK05985.1"/>
    <property type="match status" value="1"/>
</dbReference>
<keyword evidence="3" id="KW-1185">Reference proteome</keyword>
<dbReference type="Gene3D" id="2.30.40.10">
    <property type="entry name" value="Urease, subunit C, domain 1"/>
    <property type="match status" value="1"/>
</dbReference>
<dbReference type="Proteomes" id="UP001596074">
    <property type="component" value="Unassembled WGS sequence"/>
</dbReference>
<name>A0ABW1A7D2_9ACTN</name>
<evidence type="ECO:0000313" key="3">
    <source>
        <dbReference type="Proteomes" id="UP001596074"/>
    </source>
</evidence>
<dbReference type="Pfam" id="PF07969">
    <property type="entry name" value="Amidohydro_3"/>
    <property type="match status" value="1"/>
</dbReference>
<reference evidence="3" key="1">
    <citation type="journal article" date="2019" name="Int. J. Syst. Evol. Microbiol.">
        <title>The Global Catalogue of Microorganisms (GCM) 10K type strain sequencing project: providing services to taxonomists for standard genome sequencing and annotation.</title>
        <authorList>
            <consortium name="The Broad Institute Genomics Platform"/>
            <consortium name="The Broad Institute Genome Sequencing Center for Infectious Disease"/>
            <person name="Wu L."/>
            <person name="Ma J."/>
        </authorList>
    </citation>
    <scope>NUCLEOTIDE SEQUENCE [LARGE SCALE GENOMIC DNA]</scope>
    <source>
        <strain evidence="3">KCTC 42087</strain>
    </source>
</reference>
<dbReference type="EMBL" id="JBHSON010000069">
    <property type="protein sequence ID" value="MFC5751411.1"/>
    <property type="molecule type" value="Genomic_DNA"/>
</dbReference>
<dbReference type="PANTHER" id="PTHR32027">
    <property type="entry name" value="CYTOSINE DEAMINASE"/>
    <property type="match status" value="1"/>
</dbReference>
<dbReference type="SUPFAM" id="SSF51338">
    <property type="entry name" value="Composite domain of metallo-dependent hydrolases"/>
    <property type="match status" value="1"/>
</dbReference>
<dbReference type="InterPro" id="IPR013108">
    <property type="entry name" value="Amidohydro_3"/>
</dbReference>
<gene>
    <name evidence="2" type="ORF">ACFPZN_37830</name>
</gene>
<dbReference type="InterPro" id="IPR032466">
    <property type="entry name" value="Metal_Hydrolase"/>
</dbReference>
<proteinExistence type="predicted"/>
<comment type="caution">
    <text evidence="2">The sequence shown here is derived from an EMBL/GenBank/DDBJ whole genome shotgun (WGS) entry which is preliminary data.</text>
</comment>
<dbReference type="PANTHER" id="PTHR32027:SF9">
    <property type="entry name" value="BLL3847 PROTEIN"/>
    <property type="match status" value="1"/>
</dbReference>
<organism evidence="2 3">
    <name type="scientific">Actinomadura rugatobispora</name>
    <dbReference type="NCBI Taxonomy" id="1994"/>
    <lineage>
        <taxon>Bacteria</taxon>
        <taxon>Bacillati</taxon>
        <taxon>Actinomycetota</taxon>
        <taxon>Actinomycetes</taxon>
        <taxon>Streptosporangiales</taxon>
        <taxon>Thermomonosporaceae</taxon>
        <taxon>Actinomadura</taxon>
    </lineage>
</organism>
<dbReference type="CDD" id="cd01293">
    <property type="entry name" value="Bact_CD"/>
    <property type="match status" value="1"/>
</dbReference>
<dbReference type="Gene3D" id="3.20.20.140">
    <property type="entry name" value="Metal-dependent hydrolases"/>
    <property type="match status" value="1"/>
</dbReference>
<protein>
    <submittedName>
        <fullName evidence="2">Amidohydrolase</fullName>
    </submittedName>
</protein>
<accession>A0ABW1A7D2</accession>
<dbReference type="SUPFAM" id="SSF51556">
    <property type="entry name" value="Metallo-dependent hydrolases"/>
    <property type="match status" value="1"/>
</dbReference>
<dbReference type="InterPro" id="IPR011059">
    <property type="entry name" value="Metal-dep_hydrolase_composite"/>
</dbReference>
<feature type="domain" description="Amidohydrolase 3" evidence="1">
    <location>
        <begin position="100"/>
        <end position="389"/>
    </location>
</feature>